<dbReference type="PANTHER" id="PTHR13789">
    <property type="entry name" value="MONOOXYGENASE"/>
    <property type="match status" value="1"/>
</dbReference>
<keyword evidence="4" id="KW-0560">Oxidoreductase</keyword>
<comment type="caution">
    <text evidence="8">The sequence shown here is derived from an EMBL/GenBank/DDBJ whole genome shotgun (WGS) entry which is preliminary data.</text>
</comment>
<organism evidence="8 9">
    <name type="scientific">Tolypocladium capitatum</name>
    <dbReference type="NCBI Taxonomy" id="45235"/>
    <lineage>
        <taxon>Eukaryota</taxon>
        <taxon>Fungi</taxon>
        <taxon>Dikarya</taxon>
        <taxon>Ascomycota</taxon>
        <taxon>Pezizomycotina</taxon>
        <taxon>Sordariomycetes</taxon>
        <taxon>Hypocreomycetidae</taxon>
        <taxon>Hypocreales</taxon>
        <taxon>Ophiocordycipitaceae</taxon>
        <taxon>Tolypocladium</taxon>
    </lineage>
</organism>
<dbReference type="InterPro" id="IPR050493">
    <property type="entry name" value="FAD-dep_Monooxygenase_BioMet"/>
</dbReference>
<dbReference type="InterPro" id="IPR036188">
    <property type="entry name" value="FAD/NAD-bd_sf"/>
</dbReference>
<dbReference type="Proteomes" id="UP000236621">
    <property type="component" value="Unassembled WGS sequence"/>
</dbReference>
<feature type="compositionally biased region" description="Basic and acidic residues" evidence="6">
    <location>
        <begin position="229"/>
        <end position="240"/>
    </location>
</feature>
<evidence type="ECO:0000256" key="2">
    <source>
        <dbReference type="ARBA" id="ARBA00022630"/>
    </source>
</evidence>
<sequence>MAMPFHVVIVGAGPAGLSAALSLMQKQPADASPLRITVLESRGEVQRLGGAVNLTPLALRYIDWLGAGAGLRARAAPVSAIELVAHRTGGLLGRLWPGVDAVRARRQLLVEALRDAVRGLPPGGGGGAARVDIVYGARVRGIHEFGDPDGEGGVRVTFEKRPAAGPAEGDGKESEDEREEQVLEADIILGCDGIHSQVRGLVVDPARQKHYSGKCNAYGYVLLSDDQGDDHGDDHGDDRGSGSGGPPDPAKAWLRPDGKPLITDTSLVTRGNDGLLLTYFEPSRTRLYVAAVSPVPENKDAREGWSARGADTAGIKRKVRDTFSGGALPCLGSIIDRCDEWFFFPIYMLPPGGTWANGRALLLGDAAHAMPPQGEGTGVAIEDGVLLAHVLTRRATRTIPQLFADYETLRRADIEQTYRDTMARWNAPVPNGWLSGVVLEWITWGYIKFMNYRPDYFGRDVRERELPP</sequence>
<dbReference type="SUPFAM" id="SSF51905">
    <property type="entry name" value="FAD/NAD(P)-binding domain"/>
    <property type="match status" value="1"/>
</dbReference>
<evidence type="ECO:0000256" key="4">
    <source>
        <dbReference type="ARBA" id="ARBA00023002"/>
    </source>
</evidence>
<comment type="similarity">
    <text evidence="1">Belongs to the paxM FAD-dependent monooxygenase family.</text>
</comment>
<protein>
    <submittedName>
        <fullName evidence="8">Salicylate hydroxylase</fullName>
    </submittedName>
</protein>
<keyword evidence="2" id="KW-0285">Flavoprotein</keyword>
<dbReference type="PANTHER" id="PTHR13789:SF309">
    <property type="entry name" value="PUTATIVE (AFU_ORTHOLOGUE AFUA_6G14510)-RELATED"/>
    <property type="match status" value="1"/>
</dbReference>
<dbReference type="PRINTS" id="PR00420">
    <property type="entry name" value="RNGMNOXGNASE"/>
</dbReference>
<accession>A0A2K3Q915</accession>
<feature type="domain" description="FAD-binding" evidence="7">
    <location>
        <begin position="355"/>
        <end position="418"/>
    </location>
</feature>
<dbReference type="GO" id="GO:0004497">
    <property type="term" value="F:monooxygenase activity"/>
    <property type="evidence" value="ECO:0007669"/>
    <property type="project" value="UniProtKB-KW"/>
</dbReference>
<dbReference type="EMBL" id="NRSZ01000996">
    <property type="protein sequence ID" value="PNY23981.1"/>
    <property type="molecule type" value="Genomic_DNA"/>
</dbReference>
<feature type="region of interest" description="Disordered" evidence="6">
    <location>
        <begin position="226"/>
        <end position="257"/>
    </location>
</feature>
<dbReference type="OrthoDB" id="16820at2759"/>
<keyword evidence="5" id="KW-0503">Monooxygenase</keyword>
<evidence type="ECO:0000313" key="8">
    <source>
        <dbReference type="EMBL" id="PNY23981.1"/>
    </source>
</evidence>
<evidence type="ECO:0000313" key="9">
    <source>
        <dbReference type="Proteomes" id="UP000236621"/>
    </source>
</evidence>
<keyword evidence="9" id="KW-1185">Reference proteome</keyword>
<dbReference type="GO" id="GO:0071949">
    <property type="term" value="F:FAD binding"/>
    <property type="evidence" value="ECO:0007669"/>
    <property type="project" value="InterPro"/>
</dbReference>
<proteinExistence type="inferred from homology"/>
<dbReference type="Gene3D" id="3.50.50.60">
    <property type="entry name" value="FAD/NAD(P)-binding domain"/>
    <property type="match status" value="1"/>
</dbReference>
<reference evidence="8 9" key="1">
    <citation type="submission" date="2017-08" db="EMBL/GenBank/DDBJ databases">
        <title>Harnessing the power of phylogenomics to disentangle the directionality and signatures of interkingdom host jumping in the parasitic fungal genus Tolypocladium.</title>
        <authorList>
            <person name="Quandt C.A."/>
            <person name="Patterson W."/>
            <person name="Spatafora J.W."/>
        </authorList>
    </citation>
    <scope>NUCLEOTIDE SEQUENCE [LARGE SCALE GENOMIC DNA]</scope>
    <source>
        <strain evidence="8 9">CBS 113982</strain>
    </source>
</reference>
<keyword evidence="3" id="KW-0274">FAD</keyword>
<evidence type="ECO:0000259" key="7">
    <source>
        <dbReference type="Pfam" id="PF01494"/>
    </source>
</evidence>
<dbReference type="InterPro" id="IPR002938">
    <property type="entry name" value="FAD-bd"/>
</dbReference>
<dbReference type="Pfam" id="PF01494">
    <property type="entry name" value="FAD_binding_3"/>
    <property type="match status" value="1"/>
</dbReference>
<dbReference type="STRING" id="45235.A0A2K3Q915"/>
<dbReference type="AlphaFoldDB" id="A0A2K3Q915"/>
<evidence type="ECO:0000256" key="5">
    <source>
        <dbReference type="ARBA" id="ARBA00023033"/>
    </source>
</evidence>
<gene>
    <name evidence="8" type="ORF">TCAP_06054</name>
</gene>
<evidence type="ECO:0000256" key="1">
    <source>
        <dbReference type="ARBA" id="ARBA00007992"/>
    </source>
</evidence>
<name>A0A2K3Q915_9HYPO</name>
<evidence type="ECO:0000256" key="3">
    <source>
        <dbReference type="ARBA" id="ARBA00022827"/>
    </source>
</evidence>
<evidence type="ECO:0000256" key="6">
    <source>
        <dbReference type="SAM" id="MobiDB-lite"/>
    </source>
</evidence>